<dbReference type="Proteomes" id="UP000265703">
    <property type="component" value="Unassembled WGS sequence"/>
</dbReference>
<keyword evidence="1" id="KW-0472">Membrane</keyword>
<evidence type="ECO:0000313" key="2">
    <source>
        <dbReference type="EMBL" id="RIA91288.1"/>
    </source>
</evidence>
<keyword evidence="3" id="KW-1185">Reference proteome</keyword>
<keyword evidence="1" id="KW-0812">Transmembrane</keyword>
<accession>A0A397SYZ2</accession>
<proteinExistence type="predicted"/>
<dbReference type="EMBL" id="QKYT01000157">
    <property type="protein sequence ID" value="RIA91288.1"/>
    <property type="molecule type" value="Genomic_DNA"/>
</dbReference>
<gene>
    <name evidence="2" type="ORF">C1645_875551</name>
</gene>
<name>A0A397SYZ2_9GLOM</name>
<reference evidence="2 3" key="1">
    <citation type="submission" date="2018-06" db="EMBL/GenBank/DDBJ databases">
        <title>Comparative genomics reveals the genomic features of Rhizophagus irregularis, R. cerebriforme, R. diaphanum and Gigaspora rosea, and their symbiotic lifestyle signature.</title>
        <authorList>
            <person name="Morin E."/>
            <person name="San Clemente H."/>
            <person name="Chen E.C.H."/>
            <person name="De La Providencia I."/>
            <person name="Hainaut M."/>
            <person name="Kuo A."/>
            <person name="Kohler A."/>
            <person name="Murat C."/>
            <person name="Tang N."/>
            <person name="Roy S."/>
            <person name="Loubradou J."/>
            <person name="Henrissat B."/>
            <person name="Grigoriev I.V."/>
            <person name="Corradi N."/>
            <person name="Roux C."/>
            <person name="Martin F.M."/>
        </authorList>
    </citation>
    <scope>NUCLEOTIDE SEQUENCE [LARGE SCALE GENOMIC DNA]</scope>
    <source>
        <strain evidence="2 3">DAOM 227022</strain>
    </source>
</reference>
<organism evidence="2 3">
    <name type="scientific">Glomus cerebriforme</name>
    <dbReference type="NCBI Taxonomy" id="658196"/>
    <lineage>
        <taxon>Eukaryota</taxon>
        <taxon>Fungi</taxon>
        <taxon>Fungi incertae sedis</taxon>
        <taxon>Mucoromycota</taxon>
        <taxon>Glomeromycotina</taxon>
        <taxon>Glomeromycetes</taxon>
        <taxon>Glomerales</taxon>
        <taxon>Glomeraceae</taxon>
        <taxon>Glomus</taxon>
    </lineage>
</organism>
<dbReference type="AlphaFoldDB" id="A0A397SYZ2"/>
<feature type="transmembrane region" description="Helical" evidence="1">
    <location>
        <begin position="24"/>
        <end position="43"/>
    </location>
</feature>
<keyword evidence="1" id="KW-1133">Transmembrane helix</keyword>
<evidence type="ECO:0000256" key="1">
    <source>
        <dbReference type="SAM" id="Phobius"/>
    </source>
</evidence>
<comment type="caution">
    <text evidence="2">The sequence shown here is derived from an EMBL/GenBank/DDBJ whole genome shotgun (WGS) entry which is preliminary data.</text>
</comment>
<evidence type="ECO:0000313" key="3">
    <source>
        <dbReference type="Proteomes" id="UP000265703"/>
    </source>
</evidence>
<protein>
    <submittedName>
        <fullName evidence="2">Uncharacterized protein</fullName>
    </submittedName>
</protein>
<sequence>MHYIQLSVDGLNDLHFRHVIKIDWIRLCGIRELLLLGLLGILIGRYSWWELLLLGLLGILIGTISWTS</sequence>